<reference evidence="3 4" key="1">
    <citation type="submission" date="2017-07" db="EMBL/GenBank/DDBJ databases">
        <title>Amycolatopsis antarcticus sp. nov., isolated from the surface of an Antarcticus brown macroalga.</title>
        <authorList>
            <person name="Wang J."/>
            <person name="Leiva S."/>
            <person name="Huang J."/>
            <person name="Huang Y."/>
        </authorList>
    </citation>
    <scope>NUCLEOTIDE SEQUENCE [LARGE SCALE GENOMIC DNA]</scope>
    <source>
        <strain evidence="3 4">AU-G6</strain>
    </source>
</reference>
<name>A0A263D310_9PSEU</name>
<evidence type="ECO:0000259" key="2">
    <source>
        <dbReference type="PROSITE" id="PS50006"/>
    </source>
</evidence>
<dbReference type="EMBL" id="NKYE01000011">
    <property type="protein sequence ID" value="OZM71745.1"/>
    <property type="molecule type" value="Genomic_DNA"/>
</dbReference>
<dbReference type="SUPFAM" id="SSF49879">
    <property type="entry name" value="SMAD/FHA domain"/>
    <property type="match status" value="1"/>
</dbReference>
<evidence type="ECO:0000313" key="3">
    <source>
        <dbReference type="EMBL" id="OZM71745.1"/>
    </source>
</evidence>
<dbReference type="InterPro" id="IPR008984">
    <property type="entry name" value="SMAD_FHA_dom_sf"/>
</dbReference>
<evidence type="ECO:0000313" key="4">
    <source>
        <dbReference type="Proteomes" id="UP000242444"/>
    </source>
</evidence>
<gene>
    <name evidence="3" type="ORF">CFN78_18105</name>
</gene>
<dbReference type="OrthoDB" id="4213445at2"/>
<accession>A0A263D310</accession>
<dbReference type="InParanoid" id="A0A263D310"/>
<protein>
    <recommendedName>
        <fullName evidence="2">FHA domain-containing protein</fullName>
    </recommendedName>
</protein>
<dbReference type="AlphaFoldDB" id="A0A263D310"/>
<keyword evidence="4" id="KW-1185">Reference proteome</keyword>
<proteinExistence type="predicted"/>
<dbReference type="Proteomes" id="UP000242444">
    <property type="component" value="Unassembled WGS sequence"/>
</dbReference>
<dbReference type="PROSITE" id="PS50006">
    <property type="entry name" value="FHA_DOMAIN"/>
    <property type="match status" value="1"/>
</dbReference>
<dbReference type="RefSeq" id="WP_094864028.1">
    <property type="nucleotide sequence ID" value="NZ_NKYE01000011.1"/>
</dbReference>
<organism evidence="3 4">
    <name type="scientific">Amycolatopsis antarctica</name>
    <dbReference type="NCBI Taxonomy" id="1854586"/>
    <lineage>
        <taxon>Bacteria</taxon>
        <taxon>Bacillati</taxon>
        <taxon>Actinomycetota</taxon>
        <taxon>Actinomycetes</taxon>
        <taxon>Pseudonocardiales</taxon>
        <taxon>Pseudonocardiaceae</taxon>
        <taxon>Amycolatopsis</taxon>
    </lineage>
</organism>
<feature type="domain" description="FHA" evidence="2">
    <location>
        <begin position="53"/>
        <end position="104"/>
    </location>
</feature>
<keyword evidence="1" id="KW-0597">Phosphoprotein</keyword>
<comment type="caution">
    <text evidence="3">The sequence shown here is derived from an EMBL/GenBank/DDBJ whole genome shotgun (WGS) entry which is preliminary data.</text>
</comment>
<dbReference type="InterPro" id="IPR000253">
    <property type="entry name" value="FHA_dom"/>
</dbReference>
<sequence>MPEALPPTPEGVRLLAAETGSLARGVPPVRAGTLFVLSRHGGISVPATAPMEVVFGRREPDVHVCVGHDDRHVSRRHGVIRHDGAHWTVRNEGQAPIRFPGSQLLLGGQEELLPAAYTPLFIVTPEREHLLEVRVAGTPATPARPQHDASTTSPVTWVLSEPERLVLVALGQRYLRHEAHPQPASWSAVTEELGALRPGEHWTDKRVSHLVAEVRRRLREQGVAGLTRDEVGEPVGNALNHNLLAELLISTTLVPTDLAVLDGSAAENPRSTPE</sequence>
<dbReference type="Gene3D" id="2.60.200.20">
    <property type="match status" value="1"/>
</dbReference>
<evidence type="ECO:0000256" key="1">
    <source>
        <dbReference type="ARBA" id="ARBA00022553"/>
    </source>
</evidence>